<evidence type="ECO:0000313" key="12">
    <source>
        <dbReference type="Proteomes" id="UP000741360"/>
    </source>
</evidence>
<reference evidence="11" key="1">
    <citation type="submission" date="2020-07" db="EMBL/GenBank/DDBJ databases">
        <title>Huge and variable diversity of episymbiotic CPR bacteria and DPANN archaea in groundwater ecosystems.</title>
        <authorList>
            <person name="He C.Y."/>
            <person name="Keren R."/>
            <person name="Whittaker M."/>
            <person name="Farag I.F."/>
            <person name="Doudna J."/>
            <person name="Cate J.H.D."/>
            <person name="Banfield J.F."/>
        </authorList>
    </citation>
    <scope>NUCLEOTIDE SEQUENCE</scope>
    <source>
        <strain evidence="11">NC_groundwater_717_Ag_S-0.2um_59_8</strain>
    </source>
</reference>
<keyword evidence="9" id="KW-1133">Transmembrane helix</keyword>
<protein>
    <recommendedName>
        <fullName evidence="3 9">3-deoxy-D-manno-octulosonic acid transferase</fullName>
        <shortName evidence="9">Kdo transferase</shortName>
        <ecNumber evidence="2 9">2.4.99.12</ecNumber>
    </recommendedName>
    <alternativeName>
        <fullName evidence="5 9">Lipid IV(A) 3-deoxy-D-manno-octulosonic acid transferase</fullName>
    </alternativeName>
</protein>
<evidence type="ECO:0000256" key="8">
    <source>
        <dbReference type="PIRSR" id="PIRSR639901-2"/>
    </source>
</evidence>
<feature type="site" description="Transition state stabilizer" evidence="8">
    <location>
        <position position="220"/>
    </location>
</feature>
<dbReference type="GO" id="GO:0005886">
    <property type="term" value="C:plasma membrane"/>
    <property type="evidence" value="ECO:0007669"/>
    <property type="project" value="UniProtKB-SubCell"/>
</dbReference>
<evidence type="ECO:0000256" key="4">
    <source>
        <dbReference type="ARBA" id="ARBA00022679"/>
    </source>
</evidence>
<dbReference type="SUPFAM" id="SSF53756">
    <property type="entry name" value="UDP-Glycosyltransferase/glycogen phosphorylase"/>
    <property type="match status" value="1"/>
</dbReference>
<proteinExistence type="inferred from homology"/>
<keyword evidence="9" id="KW-0472">Membrane</keyword>
<keyword evidence="9" id="KW-0448">Lipopolysaccharide biosynthesis</keyword>
<organism evidence="11 12">
    <name type="scientific">Tectimicrobiota bacterium</name>
    <dbReference type="NCBI Taxonomy" id="2528274"/>
    <lineage>
        <taxon>Bacteria</taxon>
        <taxon>Pseudomonadati</taxon>
        <taxon>Nitrospinota/Tectimicrobiota group</taxon>
        <taxon>Candidatus Tectimicrobiota</taxon>
    </lineage>
</organism>
<comment type="caution">
    <text evidence="11">The sequence shown here is derived from an EMBL/GenBank/DDBJ whole genome shotgun (WGS) entry which is preliminary data.</text>
</comment>
<evidence type="ECO:0000259" key="10">
    <source>
        <dbReference type="Pfam" id="PF04413"/>
    </source>
</evidence>
<dbReference type="PANTHER" id="PTHR42755:SF1">
    <property type="entry name" value="3-DEOXY-D-MANNO-OCTULOSONIC ACID TRANSFERASE, MITOCHONDRIAL-RELATED"/>
    <property type="match status" value="1"/>
</dbReference>
<evidence type="ECO:0000256" key="5">
    <source>
        <dbReference type="ARBA" id="ARBA00031445"/>
    </source>
</evidence>
<feature type="site" description="Transition state stabilizer" evidence="8">
    <location>
        <position position="142"/>
    </location>
</feature>
<dbReference type="Pfam" id="PF04413">
    <property type="entry name" value="Glycos_transf_N"/>
    <property type="match status" value="1"/>
</dbReference>
<dbReference type="InterPro" id="IPR038107">
    <property type="entry name" value="Glycos_transf_N_sf"/>
</dbReference>
<name>A0A932M1I5_UNCTE</name>
<dbReference type="Gene3D" id="3.40.50.11720">
    <property type="entry name" value="3-Deoxy-D-manno-octulosonic-acid transferase, N-terminal domain"/>
    <property type="match status" value="1"/>
</dbReference>
<feature type="active site" description="Proton acceptor" evidence="7">
    <location>
        <position position="72"/>
    </location>
</feature>
<dbReference type="AlphaFoldDB" id="A0A932M1I5"/>
<evidence type="ECO:0000256" key="9">
    <source>
        <dbReference type="RuleBase" id="RU365103"/>
    </source>
</evidence>
<feature type="transmembrane region" description="Helical" evidence="9">
    <location>
        <begin position="12"/>
        <end position="31"/>
    </location>
</feature>
<evidence type="ECO:0000256" key="3">
    <source>
        <dbReference type="ARBA" id="ARBA00019077"/>
    </source>
</evidence>
<keyword evidence="9" id="KW-1003">Cell membrane</keyword>
<comment type="similarity">
    <text evidence="9">Belongs to the glycosyltransferase group 1 family.</text>
</comment>
<accession>A0A932M1I5</accession>
<dbReference type="FunFam" id="3.40.50.11720:FF:000001">
    <property type="entry name" value="3-deoxy-D-manno-octulosonic acid transferase"/>
    <property type="match status" value="1"/>
</dbReference>
<dbReference type="PANTHER" id="PTHR42755">
    <property type="entry name" value="3-DEOXY-MANNO-OCTULOSONATE CYTIDYLYLTRANSFERASE"/>
    <property type="match status" value="1"/>
</dbReference>
<dbReference type="GO" id="GO:0043842">
    <property type="term" value="F:Kdo transferase activity"/>
    <property type="evidence" value="ECO:0007669"/>
    <property type="project" value="UniProtKB-EC"/>
</dbReference>
<sequence>MPSAAAERLAYLAYNALLVLAGVGGLPVLAWRLATRKKYRAGLAQRLGFSLGPVHNPETGPLLWLHAVSVGEVAASEVLVREITRRFPDLRIAVSTVTPTGQAVARQRLAEAQRIFFFPFDFAPAVRRSLEILRPSCFVMMETEIWPNMLRELKRRNVPSLMINGRISPRSFRRYRTLRPFMRVVLSGIDTFSMQTAEDARRIIDLGAPPQRVLVQGNLKYDGALAEDPRTLELSERFCREFSAYQAIVAGSTHPGEEELILSALGPLVQERPGRLLILAPRHLERLEEVEEVVRRGGLRSVRLSHFPSRDGTDRASSPVVVVDTLGELSALYRVGVLAFVGGSLVPFGGHNLLEPAAWKKPVLFGPHVDNFAEIAGALRAGGGGLQVGTPGDLQTWARRILENPALGLDVGEKAYRVVVQNQGAVERALQALAGSLNQREAIGI</sequence>
<dbReference type="GO" id="GO:0009245">
    <property type="term" value="P:lipid A biosynthetic process"/>
    <property type="evidence" value="ECO:0007669"/>
    <property type="project" value="TreeGrafter"/>
</dbReference>
<dbReference type="EMBL" id="JACPSX010000243">
    <property type="protein sequence ID" value="MBI3015877.1"/>
    <property type="molecule type" value="Genomic_DNA"/>
</dbReference>
<dbReference type="GO" id="GO:0009244">
    <property type="term" value="P:lipopolysaccharide core region biosynthetic process"/>
    <property type="evidence" value="ECO:0007669"/>
    <property type="project" value="UniProtKB-UniRule"/>
</dbReference>
<comment type="catalytic activity">
    <reaction evidence="6 9">
        <text>lipid IVA (E. coli) + CMP-3-deoxy-beta-D-manno-octulosonate = alpha-Kdo-(2-&gt;6)-lipid IVA (E. coli) + CMP + H(+)</text>
        <dbReference type="Rhea" id="RHEA:28066"/>
        <dbReference type="ChEBI" id="CHEBI:15378"/>
        <dbReference type="ChEBI" id="CHEBI:58603"/>
        <dbReference type="ChEBI" id="CHEBI:60364"/>
        <dbReference type="ChEBI" id="CHEBI:60377"/>
        <dbReference type="ChEBI" id="CHEBI:85987"/>
        <dbReference type="EC" id="2.4.99.12"/>
    </reaction>
</comment>
<comment type="pathway">
    <text evidence="1 9">Bacterial outer membrane biogenesis; LPS core biosynthesis.</text>
</comment>
<comment type="function">
    <text evidence="9">Involved in lipopolysaccharide (LPS) biosynthesis. Catalyzes the transfer of 3-deoxy-D-manno-octulosonate (Kdo) residue(s) from CMP-Kdo to lipid IV(A), the tetraacyldisaccharide-1,4'-bisphosphate precursor of lipid A.</text>
</comment>
<comment type="subcellular location">
    <subcellularLocation>
        <location evidence="9">Cell membrane</location>
    </subcellularLocation>
</comment>
<dbReference type="InterPro" id="IPR039901">
    <property type="entry name" value="Kdotransferase"/>
</dbReference>
<evidence type="ECO:0000256" key="1">
    <source>
        <dbReference type="ARBA" id="ARBA00004713"/>
    </source>
</evidence>
<dbReference type="Proteomes" id="UP000741360">
    <property type="component" value="Unassembled WGS sequence"/>
</dbReference>
<keyword evidence="4 9" id="KW-0808">Transferase</keyword>
<evidence type="ECO:0000256" key="2">
    <source>
        <dbReference type="ARBA" id="ARBA00012621"/>
    </source>
</evidence>
<evidence type="ECO:0000256" key="6">
    <source>
        <dbReference type="ARBA" id="ARBA00049183"/>
    </source>
</evidence>
<keyword evidence="9" id="KW-0812">Transmembrane</keyword>
<evidence type="ECO:0000256" key="7">
    <source>
        <dbReference type="PIRSR" id="PIRSR639901-1"/>
    </source>
</evidence>
<evidence type="ECO:0000313" key="11">
    <source>
        <dbReference type="EMBL" id="MBI3015877.1"/>
    </source>
</evidence>
<feature type="domain" description="3-deoxy-D-manno-octulosonic-acid transferase N-terminal" evidence="10">
    <location>
        <begin position="43"/>
        <end position="222"/>
    </location>
</feature>
<dbReference type="Gene3D" id="3.40.50.2000">
    <property type="entry name" value="Glycogen Phosphorylase B"/>
    <property type="match status" value="1"/>
</dbReference>
<gene>
    <name evidence="11" type="ORF">HYY65_12665</name>
</gene>
<dbReference type="InterPro" id="IPR007507">
    <property type="entry name" value="Glycos_transf_N"/>
</dbReference>
<dbReference type="EC" id="2.4.99.12" evidence="2 9"/>